<dbReference type="AlphaFoldDB" id="A0A1F8F8T4"/>
<sequence>MELNNATNAAEENLVFTKAVIAGMNGLIEFFGDKPYAQRLEERRLAEQKAAEEDRLRAEQTKTFLMFAVPTVAVLAVLGLIIACIAAKRRREGYLKGLFVQNERDIQRAKEYLVKATNAQLEARSRLVVLIAQNPTKSAWEDISTAINEAPVKINELISLLEKLEESHQSSTWRQAENESKTVSALLATAVALAGLADLVKKREQEITEARSKSPELANQYSATEQSVIETLRHKDVKDSTRQLLSQAKGKYNEAVATMEFGDGVNWLGVYALLTSALALLNKAKSSAQVDKNAAEEARRPRPVYRSSPSHRSTYSGSRRSTSGFKVGGGGRFSGGGASRGFRK</sequence>
<dbReference type="EMBL" id="MGJP01000032">
    <property type="protein sequence ID" value="OGN09564.1"/>
    <property type="molecule type" value="Genomic_DNA"/>
</dbReference>
<reference evidence="3 4" key="1">
    <citation type="journal article" date="2016" name="Nat. Commun.">
        <title>Thousands of microbial genomes shed light on interconnected biogeochemical processes in an aquifer system.</title>
        <authorList>
            <person name="Anantharaman K."/>
            <person name="Brown C.T."/>
            <person name="Hug L.A."/>
            <person name="Sharon I."/>
            <person name="Castelle C.J."/>
            <person name="Probst A.J."/>
            <person name="Thomas B.C."/>
            <person name="Singh A."/>
            <person name="Wilkins M.J."/>
            <person name="Karaoz U."/>
            <person name="Brodie E.L."/>
            <person name="Williams K.H."/>
            <person name="Hubbard S.S."/>
            <person name="Banfield J.F."/>
        </authorList>
    </citation>
    <scope>NUCLEOTIDE SEQUENCE [LARGE SCALE GENOMIC DNA]</scope>
</reference>
<comment type="caution">
    <text evidence="3">The sequence shown here is derived from an EMBL/GenBank/DDBJ whole genome shotgun (WGS) entry which is preliminary data.</text>
</comment>
<keyword evidence="2" id="KW-0812">Transmembrane</keyword>
<organism evidence="3 4">
    <name type="scientific">Candidatus Yanofskybacteria bacterium RIFCSPHIGHO2_02_FULL_41_11</name>
    <dbReference type="NCBI Taxonomy" id="1802675"/>
    <lineage>
        <taxon>Bacteria</taxon>
        <taxon>Candidatus Yanofskyibacteriota</taxon>
    </lineage>
</organism>
<accession>A0A1F8F8T4</accession>
<evidence type="ECO:0008006" key="5">
    <source>
        <dbReference type="Google" id="ProtNLM"/>
    </source>
</evidence>
<evidence type="ECO:0000313" key="3">
    <source>
        <dbReference type="EMBL" id="OGN09564.1"/>
    </source>
</evidence>
<dbReference type="Proteomes" id="UP000177167">
    <property type="component" value="Unassembled WGS sequence"/>
</dbReference>
<name>A0A1F8F8T4_9BACT</name>
<protein>
    <recommendedName>
        <fullName evidence="5">TPM domain-containing protein</fullName>
    </recommendedName>
</protein>
<feature type="compositionally biased region" description="Low complexity" evidence="1">
    <location>
        <begin position="304"/>
        <end position="325"/>
    </location>
</feature>
<keyword evidence="2" id="KW-1133">Transmembrane helix</keyword>
<evidence type="ECO:0000256" key="2">
    <source>
        <dbReference type="SAM" id="Phobius"/>
    </source>
</evidence>
<evidence type="ECO:0000256" key="1">
    <source>
        <dbReference type="SAM" id="MobiDB-lite"/>
    </source>
</evidence>
<feature type="region of interest" description="Disordered" evidence="1">
    <location>
        <begin position="289"/>
        <end position="344"/>
    </location>
</feature>
<feature type="compositionally biased region" description="Gly residues" evidence="1">
    <location>
        <begin position="326"/>
        <end position="344"/>
    </location>
</feature>
<keyword evidence="2" id="KW-0472">Membrane</keyword>
<feature type="transmembrane region" description="Helical" evidence="2">
    <location>
        <begin position="64"/>
        <end position="87"/>
    </location>
</feature>
<evidence type="ECO:0000313" key="4">
    <source>
        <dbReference type="Proteomes" id="UP000177167"/>
    </source>
</evidence>
<proteinExistence type="predicted"/>
<gene>
    <name evidence="3" type="ORF">A3J46_02270</name>
</gene>